<evidence type="ECO:0000256" key="7">
    <source>
        <dbReference type="ARBA" id="ARBA00023180"/>
    </source>
</evidence>
<feature type="coiled-coil region" evidence="9">
    <location>
        <begin position="166"/>
        <end position="193"/>
    </location>
</feature>
<dbReference type="AlphaFoldDB" id="A0A1J0R940"/>
<accession>A0A1J0R940</accession>
<dbReference type="GO" id="GO:0098552">
    <property type="term" value="C:side of membrane"/>
    <property type="evidence" value="ECO:0007669"/>
    <property type="project" value="UniProtKB-KW"/>
</dbReference>
<keyword evidence="7" id="KW-0325">Glycoprotein</keyword>
<evidence type="ECO:0000256" key="2">
    <source>
        <dbReference type="ARBA" id="ARBA00004609"/>
    </source>
</evidence>
<comment type="function">
    <text evidence="1">VSG forms a coat on the surface of the parasite. The trypanosome evades the immune response of the host by expressing a series of antigenically distinct VSGs from an estimated 1000 VSG genes.</text>
</comment>
<comment type="subcellular location">
    <subcellularLocation>
        <location evidence="2">Cell membrane</location>
        <topology evidence="2">Lipid-anchor</topology>
        <topology evidence="2">GPI-anchor</topology>
    </subcellularLocation>
</comment>
<evidence type="ECO:0000256" key="9">
    <source>
        <dbReference type="SAM" id="Coils"/>
    </source>
</evidence>
<keyword evidence="5" id="KW-0732">Signal</keyword>
<organism evidence="12">
    <name type="scientific">Trypanosoma brucei</name>
    <dbReference type="NCBI Taxonomy" id="5691"/>
    <lineage>
        <taxon>Eukaryota</taxon>
        <taxon>Discoba</taxon>
        <taxon>Euglenozoa</taxon>
        <taxon>Kinetoplastea</taxon>
        <taxon>Metakinetoplastina</taxon>
        <taxon>Trypanosomatida</taxon>
        <taxon>Trypanosomatidae</taxon>
        <taxon>Trypanosoma</taxon>
    </lineage>
</organism>
<evidence type="ECO:0000256" key="5">
    <source>
        <dbReference type="ARBA" id="ARBA00022729"/>
    </source>
</evidence>
<name>A0A1J0R940_9TRYP</name>
<feature type="region of interest" description="Disordered" evidence="10">
    <location>
        <begin position="1"/>
        <end position="21"/>
    </location>
</feature>
<keyword evidence="9" id="KW-0175">Coiled coil</keyword>
<protein>
    <submittedName>
        <fullName evidence="12">Variant surface glycoprotein 1125.2926</fullName>
    </submittedName>
</protein>
<sequence length="286" mass="30466">MPTKEDPQAFRTDSATTPEAGNRATVCTAPHNADELGYLAIVGVCLCTTGGNSGTNEVTSPCRDLTNSEVAWPTANDQVNTKYGDLAKQCTFKGKSPVTSQKIEAKLQKLRSHIILHGGAAYMGRFITGDCSSHTGSGVCIKYTGITDSSSEKAAEIKWLAPLKLAAQLLREAEKYDQQTTSLKHQLDALKLEAYGYAQTLSALPRVTAPTTISADTQTSAKTSNEIGGKQKECTAVTKFQECKNKTECKWEGGEAKEGNHCRLNTTVVSEKTTQAGTGAAAHATV</sequence>
<evidence type="ECO:0000259" key="11">
    <source>
        <dbReference type="Pfam" id="PF13206"/>
    </source>
</evidence>
<proteinExistence type="predicted"/>
<feature type="domain" description="Trypanosome variant surface glycoprotein B-type N-terminal" evidence="11">
    <location>
        <begin position="12"/>
        <end position="188"/>
    </location>
</feature>
<keyword evidence="3" id="KW-1003">Cell membrane</keyword>
<dbReference type="EMBL" id="KX700378">
    <property type="protein sequence ID" value="APD74334.1"/>
    <property type="molecule type" value="Genomic_DNA"/>
</dbReference>
<dbReference type="InterPro" id="IPR025932">
    <property type="entry name" value="Trypano_VSG_B_N_dom"/>
</dbReference>
<evidence type="ECO:0000256" key="3">
    <source>
        <dbReference type="ARBA" id="ARBA00022475"/>
    </source>
</evidence>
<evidence type="ECO:0000313" key="12">
    <source>
        <dbReference type="EMBL" id="APD74334.1"/>
    </source>
</evidence>
<dbReference type="Pfam" id="PF13206">
    <property type="entry name" value="VSG_B"/>
    <property type="match status" value="1"/>
</dbReference>
<keyword evidence="8" id="KW-0449">Lipoprotein</keyword>
<keyword evidence="6" id="KW-0472">Membrane</keyword>
<dbReference type="GO" id="GO:0005886">
    <property type="term" value="C:plasma membrane"/>
    <property type="evidence" value="ECO:0007669"/>
    <property type="project" value="UniProtKB-SubCell"/>
</dbReference>
<evidence type="ECO:0000256" key="4">
    <source>
        <dbReference type="ARBA" id="ARBA00022622"/>
    </source>
</evidence>
<reference evidence="12" key="1">
    <citation type="submission" date="2016-08" db="EMBL/GenBank/DDBJ databases">
        <title>VSG repertoire of Trypanosoma brucei EATRO 1125.</title>
        <authorList>
            <person name="Cross G.A."/>
        </authorList>
    </citation>
    <scope>NUCLEOTIDE SEQUENCE</scope>
    <source>
        <strain evidence="12">EATRO 1125</strain>
    </source>
</reference>
<keyword evidence="4" id="KW-0336">GPI-anchor</keyword>
<evidence type="ECO:0000256" key="6">
    <source>
        <dbReference type="ARBA" id="ARBA00023136"/>
    </source>
</evidence>
<evidence type="ECO:0000256" key="1">
    <source>
        <dbReference type="ARBA" id="ARBA00002523"/>
    </source>
</evidence>
<evidence type="ECO:0000256" key="10">
    <source>
        <dbReference type="SAM" id="MobiDB-lite"/>
    </source>
</evidence>
<evidence type="ECO:0000256" key="8">
    <source>
        <dbReference type="ARBA" id="ARBA00023288"/>
    </source>
</evidence>